<dbReference type="PANTHER" id="PTHR46955">
    <property type="entry name" value="PROTEIN CBG01349-RELATED"/>
    <property type="match status" value="1"/>
</dbReference>
<dbReference type="Proteomes" id="UP001152747">
    <property type="component" value="Unassembled WGS sequence"/>
</dbReference>
<dbReference type="InterPro" id="IPR019420">
    <property type="entry name" value="7TM_GPCR_serpentine_rcpt_Srbc"/>
</dbReference>
<dbReference type="AlphaFoldDB" id="A0A9P1IUR7"/>
<keyword evidence="3" id="KW-1185">Reference proteome</keyword>
<feature type="transmembrane region" description="Helical" evidence="1">
    <location>
        <begin position="262"/>
        <end position="281"/>
    </location>
</feature>
<dbReference type="OrthoDB" id="5841990at2759"/>
<gene>
    <name evidence="2" type="ORF">CAMP_LOCUS15175</name>
</gene>
<feature type="transmembrane region" description="Helical" evidence="1">
    <location>
        <begin position="20"/>
        <end position="44"/>
    </location>
</feature>
<keyword evidence="1" id="KW-1133">Transmembrane helix</keyword>
<keyword evidence="1" id="KW-0472">Membrane</keyword>
<feature type="transmembrane region" description="Helical" evidence="1">
    <location>
        <begin position="177"/>
        <end position="206"/>
    </location>
</feature>
<dbReference type="PANTHER" id="PTHR46955:SF5">
    <property type="entry name" value="G_PROTEIN_RECEP_F1_2 DOMAIN-CONTAINING PROTEIN"/>
    <property type="match status" value="1"/>
</dbReference>
<proteinExistence type="predicted"/>
<feature type="transmembrane region" description="Helical" evidence="1">
    <location>
        <begin position="226"/>
        <end position="250"/>
    </location>
</feature>
<dbReference type="EMBL" id="CANHGI010000005">
    <property type="protein sequence ID" value="CAI5452538.1"/>
    <property type="molecule type" value="Genomic_DNA"/>
</dbReference>
<evidence type="ECO:0000256" key="1">
    <source>
        <dbReference type="SAM" id="Phobius"/>
    </source>
</evidence>
<name>A0A9P1IUR7_9PELO</name>
<protein>
    <recommendedName>
        <fullName evidence="4">G-protein coupled receptors family 1 profile domain-containing protein</fullName>
    </recommendedName>
</protein>
<organism evidence="2 3">
    <name type="scientific">Caenorhabditis angaria</name>
    <dbReference type="NCBI Taxonomy" id="860376"/>
    <lineage>
        <taxon>Eukaryota</taxon>
        <taxon>Metazoa</taxon>
        <taxon>Ecdysozoa</taxon>
        <taxon>Nematoda</taxon>
        <taxon>Chromadorea</taxon>
        <taxon>Rhabditida</taxon>
        <taxon>Rhabditina</taxon>
        <taxon>Rhabditomorpha</taxon>
        <taxon>Rhabditoidea</taxon>
        <taxon>Rhabditidae</taxon>
        <taxon>Peloderinae</taxon>
        <taxon>Caenorhabditis</taxon>
    </lineage>
</organism>
<dbReference type="SUPFAM" id="SSF81321">
    <property type="entry name" value="Family A G protein-coupled receptor-like"/>
    <property type="match status" value="1"/>
</dbReference>
<sequence>MVLDASWNETTLQNGHKGVTLVHVAAISMGAVNCTLNGLIWIAFRRSPQLLTKHHLHLFYIFAITNFLTGFFTIPTYVNLFWHNNLECPRWTILIGASFEIALDKIRHLITLSIAGERIYALFRPGDYFFLDHRIFAYKVCLISIVWGVFDAIFLIFEDNLFVVRMHCVTTAASAKYFHFYFLISTIIFGIILSIAYFFFICKLFVIRGTRIINTKSRCRDNFHQVNSLTVMVILMVVLFNVLPSMLYLYDMIIQQVHFMQWGPIITIGYHCYGCASFFFYNCRHHEIRNALNKIRLIRRFLNCDKSPTTSKCDVSGQYSNIKPAKNNTPAIITTSRITNAESDNEVFL</sequence>
<comment type="caution">
    <text evidence="2">The sequence shown here is derived from an EMBL/GenBank/DDBJ whole genome shotgun (WGS) entry which is preliminary data.</text>
</comment>
<feature type="transmembrane region" description="Helical" evidence="1">
    <location>
        <begin position="135"/>
        <end position="157"/>
    </location>
</feature>
<reference evidence="2" key="1">
    <citation type="submission" date="2022-11" db="EMBL/GenBank/DDBJ databases">
        <authorList>
            <person name="Kikuchi T."/>
        </authorList>
    </citation>
    <scope>NUCLEOTIDE SEQUENCE</scope>
    <source>
        <strain evidence="2">PS1010</strain>
    </source>
</reference>
<dbReference type="Pfam" id="PF10316">
    <property type="entry name" value="7TM_GPCR_Srbc"/>
    <property type="match status" value="1"/>
</dbReference>
<dbReference type="Gene3D" id="1.20.1070.10">
    <property type="entry name" value="Rhodopsin 7-helix transmembrane proteins"/>
    <property type="match status" value="1"/>
</dbReference>
<keyword evidence="1" id="KW-0812">Transmembrane</keyword>
<evidence type="ECO:0008006" key="4">
    <source>
        <dbReference type="Google" id="ProtNLM"/>
    </source>
</evidence>
<evidence type="ECO:0000313" key="3">
    <source>
        <dbReference type="Proteomes" id="UP001152747"/>
    </source>
</evidence>
<dbReference type="InterPro" id="IPR052322">
    <property type="entry name" value="Mito_rRNA_Mtase_NSUN4"/>
</dbReference>
<evidence type="ECO:0000313" key="2">
    <source>
        <dbReference type="EMBL" id="CAI5452538.1"/>
    </source>
</evidence>
<accession>A0A9P1IUR7</accession>
<feature type="transmembrane region" description="Helical" evidence="1">
    <location>
        <begin position="56"/>
        <end position="77"/>
    </location>
</feature>